<keyword evidence="5" id="KW-1185">Reference proteome</keyword>
<dbReference type="PANTHER" id="PTHR35186">
    <property type="entry name" value="ANK_REP_REGION DOMAIN-CONTAINING PROTEIN"/>
    <property type="match status" value="1"/>
</dbReference>
<dbReference type="AlphaFoldDB" id="A0A2J6Q1R3"/>
<feature type="transmembrane region" description="Helical" evidence="2">
    <location>
        <begin position="20"/>
        <end position="44"/>
    </location>
</feature>
<dbReference type="Proteomes" id="UP000235672">
    <property type="component" value="Unassembled WGS sequence"/>
</dbReference>
<evidence type="ECO:0000256" key="1">
    <source>
        <dbReference type="SAM" id="MobiDB-lite"/>
    </source>
</evidence>
<evidence type="ECO:0000313" key="5">
    <source>
        <dbReference type="Proteomes" id="UP000235672"/>
    </source>
</evidence>
<dbReference type="STRING" id="1745343.A0A2J6Q1R3"/>
<dbReference type="Pfam" id="PF24476">
    <property type="entry name" value="DUF7580"/>
    <property type="match status" value="1"/>
</dbReference>
<evidence type="ECO:0000313" key="4">
    <source>
        <dbReference type="EMBL" id="PMD20213.1"/>
    </source>
</evidence>
<proteinExistence type="predicted"/>
<keyword evidence="2" id="KW-1133">Transmembrane helix</keyword>
<sequence>MPPSSFTAIRAHLTTFPKPILSRVFMMILGLELAFAIVPLVTIATEHHQRAYRKAKTIASSKARDEQLEDFLADLHDEVALLGHTLRCLISDLTTLTEKQRDQLLNIDQEQWKQNEVSLALRLRLGGDAELAFTDILGRLLKSLDDVVSEKSLQFISCERTCSPCFFKKLERFREEMKNGATVQDLRTRFQFTTKEDRRNKNLKKISKCNKKLERFVHGHPSSIADEAKKSTRVRKTRPPTNRSRRLSQDAHKRIARCWSCPCPSPHEAKLSLLKCLMSQDNADSAINLDLLVSMMSSDQTKEIWLESRIRILPDKEETKGKPLVRFMDEKDSIESISAPKDPRRLIDTESVCTLIKEAHKNNSSLELVFDGEKLWQAKSTGSHVIHRPEVGIPLNTLLGDSQSRLKLKESRALAVVLAHAILHYCESPWVSNSWNKEHVNFFATVDGPDLMRPYLATQFQASTSRLEEASDNMYSHPSPALLALGILLLELYLSKPIESLWELDDTEDGMEGINTNWITAEKQLEKMGDDLYEGYRNAIQACLKINYVDVDESLSLDDEGFRKLVYERVVVPLEDELDNGFHITPEQLGVL</sequence>
<accession>A0A2J6Q1R3</accession>
<dbReference type="InterPro" id="IPR056002">
    <property type="entry name" value="DUF7580"/>
</dbReference>
<organism evidence="4 5">
    <name type="scientific">Hyaloscypha hepaticicola</name>
    <dbReference type="NCBI Taxonomy" id="2082293"/>
    <lineage>
        <taxon>Eukaryota</taxon>
        <taxon>Fungi</taxon>
        <taxon>Dikarya</taxon>
        <taxon>Ascomycota</taxon>
        <taxon>Pezizomycotina</taxon>
        <taxon>Leotiomycetes</taxon>
        <taxon>Helotiales</taxon>
        <taxon>Hyaloscyphaceae</taxon>
        <taxon>Hyaloscypha</taxon>
    </lineage>
</organism>
<dbReference type="PANTHER" id="PTHR35186:SF4">
    <property type="entry name" value="PRION-INHIBITION AND PROPAGATION HELO DOMAIN-CONTAINING PROTEIN"/>
    <property type="match status" value="1"/>
</dbReference>
<protein>
    <recommendedName>
        <fullName evidence="3">DUF7580 domain-containing protein</fullName>
    </recommendedName>
</protein>
<keyword evidence="2" id="KW-0812">Transmembrane</keyword>
<dbReference type="EMBL" id="KZ613486">
    <property type="protein sequence ID" value="PMD20213.1"/>
    <property type="molecule type" value="Genomic_DNA"/>
</dbReference>
<gene>
    <name evidence="4" type="ORF">NA56DRAFT_187615</name>
</gene>
<keyword evidence="2" id="KW-0472">Membrane</keyword>
<feature type="compositionally biased region" description="Basic residues" evidence="1">
    <location>
        <begin position="231"/>
        <end position="246"/>
    </location>
</feature>
<feature type="domain" description="DUF7580" evidence="3">
    <location>
        <begin position="243"/>
        <end position="580"/>
    </location>
</feature>
<dbReference type="OrthoDB" id="3565018at2759"/>
<feature type="region of interest" description="Disordered" evidence="1">
    <location>
        <begin position="224"/>
        <end position="249"/>
    </location>
</feature>
<name>A0A2J6Q1R3_9HELO</name>
<reference evidence="4 5" key="1">
    <citation type="submission" date="2016-05" db="EMBL/GenBank/DDBJ databases">
        <title>A degradative enzymes factory behind the ericoid mycorrhizal symbiosis.</title>
        <authorList>
            <consortium name="DOE Joint Genome Institute"/>
            <person name="Martino E."/>
            <person name="Morin E."/>
            <person name="Grelet G."/>
            <person name="Kuo A."/>
            <person name="Kohler A."/>
            <person name="Daghino S."/>
            <person name="Barry K."/>
            <person name="Choi C."/>
            <person name="Cichocki N."/>
            <person name="Clum A."/>
            <person name="Copeland A."/>
            <person name="Hainaut M."/>
            <person name="Haridas S."/>
            <person name="Labutti K."/>
            <person name="Lindquist E."/>
            <person name="Lipzen A."/>
            <person name="Khouja H.-R."/>
            <person name="Murat C."/>
            <person name="Ohm R."/>
            <person name="Olson A."/>
            <person name="Spatafora J."/>
            <person name="Veneault-Fourrey C."/>
            <person name="Henrissat B."/>
            <person name="Grigoriev I."/>
            <person name="Martin F."/>
            <person name="Perotto S."/>
        </authorList>
    </citation>
    <scope>NUCLEOTIDE SEQUENCE [LARGE SCALE GENOMIC DNA]</scope>
    <source>
        <strain evidence="4 5">UAMH 7357</strain>
    </source>
</reference>
<evidence type="ECO:0000256" key="2">
    <source>
        <dbReference type="SAM" id="Phobius"/>
    </source>
</evidence>
<evidence type="ECO:0000259" key="3">
    <source>
        <dbReference type="Pfam" id="PF24476"/>
    </source>
</evidence>